<dbReference type="GO" id="GO:0006887">
    <property type="term" value="P:exocytosis"/>
    <property type="evidence" value="ECO:0007669"/>
    <property type="project" value="UniProtKB-KW"/>
</dbReference>
<keyword evidence="3" id="KW-0268">Exocytosis</keyword>
<organism evidence="13 14">
    <name type="scientific">Trichonephila inaurata madagascariensis</name>
    <dbReference type="NCBI Taxonomy" id="2747483"/>
    <lineage>
        <taxon>Eukaryota</taxon>
        <taxon>Metazoa</taxon>
        <taxon>Ecdysozoa</taxon>
        <taxon>Arthropoda</taxon>
        <taxon>Chelicerata</taxon>
        <taxon>Arachnida</taxon>
        <taxon>Araneae</taxon>
        <taxon>Araneomorphae</taxon>
        <taxon>Entelegynae</taxon>
        <taxon>Araneoidea</taxon>
        <taxon>Nephilidae</taxon>
        <taxon>Trichonephila</taxon>
        <taxon>Trichonephila inaurata</taxon>
    </lineage>
</organism>
<proteinExistence type="predicted"/>
<keyword evidence="8" id="KW-0677">Repeat</keyword>
<comment type="subcellular location">
    <subcellularLocation>
        <location evidence="2">Secreted</location>
    </subcellularLocation>
    <subcellularLocation>
        <location evidence="1">Target cell membrane</location>
    </subcellularLocation>
</comment>
<evidence type="ECO:0000256" key="2">
    <source>
        <dbReference type="ARBA" id="ARBA00004613"/>
    </source>
</evidence>
<dbReference type="GO" id="GO:0044231">
    <property type="term" value="C:host cell presynaptic membrane"/>
    <property type="evidence" value="ECO:0007669"/>
    <property type="project" value="UniProtKB-KW"/>
</dbReference>
<evidence type="ECO:0000256" key="7">
    <source>
        <dbReference type="ARBA" id="ARBA00022699"/>
    </source>
</evidence>
<evidence type="ECO:0000256" key="12">
    <source>
        <dbReference type="SAM" id="MobiDB-lite"/>
    </source>
</evidence>
<dbReference type="InterPro" id="IPR036770">
    <property type="entry name" value="Ankyrin_rpt-contain_sf"/>
</dbReference>
<keyword evidence="5" id="KW-1052">Target cell membrane</keyword>
<evidence type="ECO:0000256" key="4">
    <source>
        <dbReference type="ARBA" id="ARBA00022525"/>
    </source>
</evidence>
<evidence type="ECO:0000313" key="13">
    <source>
        <dbReference type="EMBL" id="GFS43250.1"/>
    </source>
</evidence>
<dbReference type="GO" id="GO:0005576">
    <property type="term" value="C:extracellular region"/>
    <property type="evidence" value="ECO:0007669"/>
    <property type="project" value="UniProtKB-SubCell"/>
</dbReference>
<dbReference type="EMBL" id="BMAV01025644">
    <property type="protein sequence ID" value="GFS43250.1"/>
    <property type="molecule type" value="Genomic_DNA"/>
</dbReference>
<evidence type="ECO:0000313" key="14">
    <source>
        <dbReference type="Proteomes" id="UP000886998"/>
    </source>
</evidence>
<dbReference type="GO" id="GO:0090729">
    <property type="term" value="F:toxin activity"/>
    <property type="evidence" value="ECO:0007669"/>
    <property type="project" value="UniProtKB-KW"/>
</dbReference>
<keyword evidence="14" id="KW-1185">Reference proteome</keyword>
<keyword evidence="11" id="KW-1053">Target membrane</keyword>
<accession>A0A8X6J7J6</accession>
<dbReference type="Proteomes" id="UP000886998">
    <property type="component" value="Unassembled WGS sequence"/>
</dbReference>
<dbReference type="AlphaFoldDB" id="A0A8X6J7J6"/>
<keyword evidence="10" id="KW-0040">ANK repeat</keyword>
<dbReference type="SMART" id="SM00248">
    <property type="entry name" value="ANK"/>
    <property type="match status" value="6"/>
</dbReference>
<sequence length="624" mass="72307">MSVKYTDVSEVLLNAINVWDVGCVRNILDENPEIILSYTENGKSLLHIICIAENFKSIKENCEDFNMFDRKKYLIYMLIDAGVDLELVDEAGNTCLFYAVKKENIFICNILLQCGADMWAKTESFLILHVVDQLSFLFHHVNLFAIVCFNISIYEYASHLQSNELKEVFQKFSPGLWKAVEREDIYQVRRLINLWCRTDLVKNGTLLKDVALGTGNEEIISLILGIFDTMKLIYHIFAKNIKAISSLLETNRQRIRLDLRKMSDRGAPIIYYLIQSEDIAVIELFIKHGCQLYTIMQDDFGYDMPVLYSALKAGTPVSVIEALLPHNKPHQEEMLYKILYRGQTVLEVALAQNVNIDVFNVLIDRGGPQLLCERNQNISSWILHPWKYPGRRQKLALYGWNLEAIEDELKKNVYLDDYFVHYKPLQIQMKHLCEAIEKGDIRTFLELKTFLYESDESAFLWHGRVVGDGIPHLHRAVLYNRLKMVEIILAEKPPKESIDNLFDQNRRTALHYAYASASMKEIKSLLMSYGCSEHVLDKMNREPLDFRDKQDTDDMMELLHRLKSKDPSAREIDPWKEVDTKQETMYCEHFEEVYGKETVEQCSDSESESSEEDEAQTASSCAIS</sequence>
<evidence type="ECO:0000256" key="3">
    <source>
        <dbReference type="ARBA" id="ARBA00022483"/>
    </source>
</evidence>
<evidence type="ECO:0000256" key="10">
    <source>
        <dbReference type="ARBA" id="ARBA00023043"/>
    </source>
</evidence>
<comment type="caution">
    <text evidence="13">The sequence shown here is derived from an EMBL/GenBank/DDBJ whole genome shotgun (WGS) entry which is preliminary data.</text>
</comment>
<evidence type="ECO:0000256" key="9">
    <source>
        <dbReference type="ARBA" id="ARBA00023028"/>
    </source>
</evidence>
<evidence type="ECO:0000256" key="1">
    <source>
        <dbReference type="ARBA" id="ARBA00004175"/>
    </source>
</evidence>
<dbReference type="Gene3D" id="1.25.40.20">
    <property type="entry name" value="Ankyrin repeat-containing domain"/>
    <property type="match status" value="3"/>
</dbReference>
<dbReference type="OrthoDB" id="432281at2759"/>
<dbReference type="SUPFAM" id="SSF48403">
    <property type="entry name" value="Ankyrin repeat"/>
    <property type="match status" value="2"/>
</dbReference>
<dbReference type="InterPro" id="IPR002110">
    <property type="entry name" value="Ankyrin_rpt"/>
</dbReference>
<evidence type="ECO:0000256" key="5">
    <source>
        <dbReference type="ARBA" id="ARBA00022537"/>
    </source>
</evidence>
<evidence type="ECO:0000256" key="11">
    <source>
        <dbReference type="ARBA" id="ARBA00023298"/>
    </source>
</evidence>
<protein>
    <submittedName>
        <fullName evidence="13">Ankyrin repeat protein</fullName>
    </submittedName>
</protein>
<gene>
    <name evidence="13" type="primary">NCL1_37534</name>
    <name evidence="13" type="ORF">TNIN_216791</name>
</gene>
<dbReference type="Pfam" id="PF00023">
    <property type="entry name" value="Ank"/>
    <property type="match status" value="1"/>
</dbReference>
<feature type="compositionally biased region" description="Acidic residues" evidence="12">
    <location>
        <begin position="603"/>
        <end position="615"/>
    </location>
</feature>
<feature type="region of interest" description="Disordered" evidence="12">
    <location>
        <begin position="597"/>
        <end position="624"/>
    </location>
</feature>
<dbReference type="GO" id="GO:0044218">
    <property type="term" value="C:other organism cell membrane"/>
    <property type="evidence" value="ECO:0007669"/>
    <property type="project" value="UniProtKB-KW"/>
</dbReference>
<evidence type="ECO:0000256" key="8">
    <source>
        <dbReference type="ARBA" id="ARBA00022737"/>
    </source>
</evidence>
<keyword evidence="4" id="KW-0964">Secreted</keyword>
<keyword evidence="7" id="KW-0528">Neurotoxin</keyword>
<dbReference type="PANTHER" id="PTHR24180:SF45">
    <property type="entry name" value="POLY [ADP-RIBOSE] POLYMERASE TANKYRASE"/>
    <property type="match status" value="1"/>
</dbReference>
<dbReference type="PANTHER" id="PTHR24180">
    <property type="entry name" value="CYCLIN-DEPENDENT KINASE INHIBITOR 2C-RELATED"/>
    <property type="match status" value="1"/>
</dbReference>
<keyword evidence="9" id="KW-0638">Presynaptic neurotoxin</keyword>
<evidence type="ECO:0000256" key="6">
    <source>
        <dbReference type="ARBA" id="ARBA00022656"/>
    </source>
</evidence>
<keyword evidence="11" id="KW-0472">Membrane</keyword>
<keyword evidence="6" id="KW-0800">Toxin</keyword>
<name>A0A8X6J7J6_9ARAC</name>
<reference evidence="13" key="1">
    <citation type="submission" date="2020-08" db="EMBL/GenBank/DDBJ databases">
        <title>Multicomponent nature underlies the extraordinary mechanical properties of spider dragline silk.</title>
        <authorList>
            <person name="Kono N."/>
            <person name="Nakamura H."/>
            <person name="Mori M."/>
            <person name="Yoshida Y."/>
            <person name="Ohtoshi R."/>
            <person name="Malay A.D."/>
            <person name="Moran D.A.P."/>
            <person name="Tomita M."/>
            <person name="Numata K."/>
            <person name="Arakawa K."/>
        </authorList>
    </citation>
    <scope>NUCLEOTIDE SEQUENCE</scope>
</reference>
<dbReference type="InterPro" id="IPR051637">
    <property type="entry name" value="Ank_repeat_dom-contain_49"/>
</dbReference>